<accession>A0A813BZF3</accession>
<sequence>MFTDKIAAAVDQARNDAASAIERHVERAKVAATGVVEQARGSIALSTAPVPCSVCGRSTRGGDGGACNDVGEMTSKIEASDEAPKCYSCLSAEERDKELPQTFAVGSSVPEFRHHTWVVARRSNM</sequence>
<organism evidence="1 2">
    <name type="scientific">Symbiodinium necroappetens</name>
    <dbReference type="NCBI Taxonomy" id="1628268"/>
    <lineage>
        <taxon>Eukaryota</taxon>
        <taxon>Sar</taxon>
        <taxon>Alveolata</taxon>
        <taxon>Dinophyceae</taxon>
        <taxon>Suessiales</taxon>
        <taxon>Symbiodiniaceae</taxon>
        <taxon>Symbiodinium</taxon>
    </lineage>
</organism>
<protein>
    <submittedName>
        <fullName evidence="1">Uncharacterized protein</fullName>
    </submittedName>
</protein>
<dbReference type="AlphaFoldDB" id="A0A813BZF3"/>
<dbReference type="Proteomes" id="UP000601435">
    <property type="component" value="Unassembled WGS sequence"/>
</dbReference>
<reference evidence="1" key="1">
    <citation type="submission" date="2021-02" db="EMBL/GenBank/DDBJ databases">
        <authorList>
            <person name="Dougan E. K."/>
            <person name="Rhodes N."/>
            <person name="Thang M."/>
            <person name="Chan C."/>
        </authorList>
    </citation>
    <scope>NUCLEOTIDE SEQUENCE</scope>
</reference>
<keyword evidence="2" id="KW-1185">Reference proteome</keyword>
<dbReference type="EMBL" id="CAJNJA010083520">
    <property type="protein sequence ID" value="CAE7935310.1"/>
    <property type="molecule type" value="Genomic_DNA"/>
</dbReference>
<comment type="caution">
    <text evidence="1">The sequence shown here is derived from an EMBL/GenBank/DDBJ whole genome shotgun (WGS) entry which is preliminary data.</text>
</comment>
<gene>
    <name evidence="1" type="ORF">SNEC2469_LOCUS32699</name>
</gene>
<name>A0A813BZF3_9DINO</name>
<dbReference type="OrthoDB" id="10398767at2759"/>
<evidence type="ECO:0000313" key="2">
    <source>
        <dbReference type="Proteomes" id="UP000601435"/>
    </source>
</evidence>
<proteinExistence type="predicted"/>
<evidence type="ECO:0000313" key="1">
    <source>
        <dbReference type="EMBL" id="CAE7935310.1"/>
    </source>
</evidence>